<accession>A0A914XFR3</accession>
<dbReference type="Proteomes" id="UP000887566">
    <property type="component" value="Unplaced"/>
</dbReference>
<dbReference type="CDD" id="cd01650">
    <property type="entry name" value="RT_nLTR_like"/>
    <property type="match status" value="1"/>
</dbReference>
<name>A0A914XFR3_9BILA</name>
<evidence type="ECO:0000313" key="2">
    <source>
        <dbReference type="Proteomes" id="UP000887566"/>
    </source>
</evidence>
<dbReference type="InterPro" id="IPR043502">
    <property type="entry name" value="DNA/RNA_pol_sf"/>
</dbReference>
<organism evidence="2 3">
    <name type="scientific">Plectus sambesii</name>
    <dbReference type="NCBI Taxonomy" id="2011161"/>
    <lineage>
        <taxon>Eukaryota</taxon>
        <taxon>Metazoa</taxon>
        <taxon>Ecdysozoa</taxon>
        <taxon>Nematoda</taxon>
        <taxon>Chromadorea</taxon>
        <taxon>Plectida</taxon>
        <taxon>Plectina</taxon>
        <taxon>Plectoidea</taxon>
        <taxon>Plectidae</taxon>
        <taxon>Plectus</taxon>
    </lineage>
</organism>
<feature type="domain" description="Reverse transcriptase" evidence="1">
    <location>
        <begin position="379"/>
        <end position="480"/>
    </location>
</feature>
<reference evidence="3" key="1">
    <citation type="submission" date="2022-11" db="UniProtKB">
        <authorList>
            <consortium name="WormBaseParasite"/>
        </authorList>
    </citation>
    <scope>IDENTIFICATION</scope>
</reference>
<dbReference type="WBParaSite" id="PSAMB.scaffold8360size6308.g31296.t1">
    <property type="protein sequence ID" value="PSAMB.scaffold8360size6308.g31296.t1"/>
    <property type="gene ID" value="PSAMB.scaffold8360size6308.g31296"/>
</dbReference>
<dbReference type="Pfam" id="PF00078">
    <property type="entry name" value="RVT_1"/>
    <property type="match status" value="1"/>
</dbReference>
<keyword evidence="2" id="KW-1185">Reference proteome</keyword>
<dbReference type="SUPFAM" id="SSF56672">
    <property type="entry name" value="DNA/RNA polymerases"/>
    <property type="match status" value="1"/>
</dbReference>
<dbReference type="Gene3D" id="3.60.10.10">
    <property type="entry name" value="Endonuclease/exonuclease/phosphatase"/>
    <property type="match status" value="1"/>
</dbReference>
<dbReference type="PANTHER" id="PTHR19446">
    <property type="entry name" value="REVERSE TRANSCRIPTASES"/>
    <property type="match status" value="1"/>
</dbReference>
<evidence type="ECO:0000313" key="3">
    <source>
        <dbReference type="WBParaSite" id="PSAMB.scaffold8360size6308.g31296.t1"/>
    </source>
</evidence>
<protein>
    <submittedName>
        <fullName evidence="3">Reverse transcriptase domain-containing protein</fullName>
    </submittedName>
</protein>
<dbReference type="InterPro" id="IPR036691">
    <property type="entry name" value="Endo/exonu/phosph_ase_sf"/>
</dbReference>
<dbReference type="SUPFAM" id="SSF56219">
    <property type="entry name" value="DNase I-like"/>
    <property type="match status" value="1"/>
</dbReference>
<dbReference type="InterPro" id="IPR000477">
    <property type="entry name" value="RT_dom"/>
</dbReference>
<evidence type="ECO:0000259" key="1">
    <source>
        <dbReference type="Pfam" id="PF00078"/>
    </source>
</evidence>
<proteinExistence type="predicted"/>
<sequence length="485" mass="56048">MYQIVLEDFNAKVGMRQPYERSIGKFSYGNRNVCGHMLIDFCEDLQLRVFNSFFKKRIGRKWMWRSPNGQMKNEIDFIFAPHSSIFIKDVCVVASFNFYSDHRLLRATLDFNPPARKRHLQPDYRHAEPQPRGPTFLNKNIYQFAINQLQDQMPLPTASLDVQYTTIVEHIQEAAQVASKIRPKKKRLSTNTEHLILLHCTMKIDESAQSRIEFIELCKLICKEICRDLCIHHFNLVNKAVQNSRSLRKVQGEVATGKRHLIQLQQDDGTICTTVEDLNKATKAFFEKLYASVADVEFHIHLPEDCCPPFLPEEVHSALMQMKTGKTPGNDHITTEMLKHGHGTLVPVLTQLFNTCLTRQATPKHMANSSTILLFRKGNLLQLKNYRPISLLSIISKLLTKVINNRIKHILDESQPPKLAGFRRHFSTIDHLHSLNKLIEKTHKYQRPLYMLFIDFEKAFDSVEANAIWSAIQEQGVHAKLINLL</sequence>
<dbReference type="AlphaFoldDB" id="A0A914XFR3"/>